<evidence type="ECO:0000256" key="6">
    <source>
        <dbReference type="ARBA" id="ARBA00022722"/>
    </source>
</evidence>
<dbReference type="GO" id="GO:0030145">
    <property type="term" value="F:manganese ion binding"/>
    <property type="evidence" value="ECO:0007669"/>
    <property type="project" value="UniProtKB-UniRule"/>
</dbReference>
<keyword evidence="12 16" id="KW-0234">DNA repair</keyword>
<evidence type="ECO:0000256" key="5">
    <source>
        <dbReference type="ARBA" id="ARBA00022454"/>
    </source>
</evidence>
<sequence>MATPNPTNIFRILVASDVHLGFMENDPIRGNDSFVTFKEILSIARKNDVDFILHGGDLFHDNKPSRHTLHACLSLLRQYCMGDRAINFEYLSDESADFKHCKFPTVNYKDPNLNISIPVFSIHGNHDDPTGQNNLCSLDLLHTAGLVNYFGKSLPLDKIQISPLLLQKGDTRLALYGLGSIRDERLHRMFVNKNVSMLRPKEGQNSWFNMFVLHQNRSKHSATNYIPEQFLEDFLDLVIWGHEHECRLQYENSHVEYNPTQELYICQPGSSIATSLSEGEMVPKHVGLLEISGKEFRMKAIPLQTVRQLYMDTVTLADHIDPAAPKAKQKSEEFCIKKVQEMIAKAEKEHTGNRDQPSLPLIRLKVDYTGFEPFTSQRFGQKFLETVANPKTLILFQRQKSCKAENLKHDPNILARIKALDSARVEDMVTRLMSDEGFQLKLLSEKGMSEAVKEYVDKEEKEAITELVKYQLKKTQAHLQKRNVTEDQIDNEVVKFKEERKKKKGEEEEEIKEALKEAQSKRESQASNGENDIGSDDDDNNDRDVPAVTKRGRGRGSRAGAAGSRGRGRGSKTNDDSDSEKASTSSRGGRGSRGAKGAKTTKAPVIGSYGIQNYMTSVNSRDKASVGASEVDSILLDGSDDDEAFNSASMNKSGISRKQTKTTAKKKGISFFDEDDSEEEEQPVKKRRK</sequence>
<dbReference type="SUPFAM" id="SSF56300">
    <property type="entry name" value="Metallo-dependent phosphatases"/>
    <property type="match status" value="1"/>
</dbReference>
<dbReference type="OrthoDB" id="30417at2759"/>
<dbReference type="InterPro" id="IPR041796">
    <property type="entry name" value="Mre11_N"/>
</dbReference>
<keyword evidence="9 16" id="KW-0227">DNA damage</keyword>
<dbReference type="CDD" id="cd00840">
    <property type="entry name" value="MPP_Mre11_N"/>
    <property type="match status" value="1"/>
</dbReference>
<feature type="compositionally biased region" description="Basic residues" evidence="19">
    <location>
        <begin position="658"/>
        <end position="668"/>
    </location>
</feature>
<dbReference type="Gene3D" id="3.60.21.10">
    <property type="match status" value="1"/>
</dbReference>
<keyword evidence="22" id="KW-1185">Reference proteome</keyword>
<evidence type="ECO:0000313" key="22">
    <source>
        <dbReference type="Proteomes" id="UP000678393"/>
    </source>
</evidence>
<dbReference type="GO" id="GO:0000723">
    <property type="term" value="P:telomere maintenance"/>
    <property type="evidence" value="ECO:0007669"/>
    <property type="project" value="TreeGrafter"/>
</dbReference>
<dbReference type="InterPro" id="IPR038487">
    <property type="entry name" value="Mre11_capping_dom"/>
</dbReference>
<dbReference type="FunFam" id="3.60.21.10:FF:000011">
    <property type="entry name" value="Double-strand break repair protein"/>
    <property type="match status" value="1"/>
</dbReference>
<dbReference type="Pfam" id="PF04152">
    <property type="entry name" value="Mre11_DNA_bind"/>
    <property type="match status" value="1"/>
</dbReference>
<evidence type="ECO:0000256" key="17">
    <source>
        <dbReference type="PIRSR" id="PIRSR000882-1"/>
    </source>
</evidence>
<dbReference type="GO" id="GO:0007095">
    <property type="term" value="P:mitotic G2 DNA damage checkpoint signaling"/>
    <property type="evidence" value="ECO:0007669"/>
    <property type="project" value="TreeGrafter"/>
</dbReference>
<dbReference type="GO" id="GO:0000014">
    <property type="term" value="F:single-stranded DNA endodeoxyribonuclease activity"/>
    <property type="evidence" value="ECO:0007669"/>
    <property type="project" value="TreeGrafter"/>
</dbReference>
<dbReference type="EMBL" id="CAJHNH020007368">
    <property type="protein sequence ID" value="CAG5134596.1"/>
    <property type="molecule type" value="Genomic_DNA"/>
</dbReference>
<feature type="active site" description="Proton donor" evidence="17">
    <location>
        <position position="126"/>
    </location>
</feature>
<keyword evidence="14 16" id="KW-0539">Nucleus</keyword>
<dbReference type="GO" id="GO:0097552">
    <property type="term" value="P:mitochondrial double-strand break repair via homologous recombination"/>
    <property type="evidence" value="ECO:0007669"/>
    <property type="project" value="TreeGrafter"/>
</dbReference>
<dbReference type="GO" id="GO:0042138">
    <property type="term" value="P:meiotic DNA double-strand break formation"/>
    <property type="evidence" value="ECO:0007669"/>
    <property type="project" value="TreeGrafter"/>
</dbReference>
<keyword evidence="13 16" id="KW-0464">Manganese</keyword>
<evidence type="ECO:0000256" key="3">
    <source>
        <dbReference type="ARBA" id="ARBA00004286"/>
    </source>
</evidence>
<keyword evidence="7" id="KW-0479">Metal-binding</keyword>
<reference evidence="21" key="1">
    <citation type="submission" date="2021-04" db="EMBL/GenBank/DDBJ databases">
        <authorList>
            <consortium name="Molecular Ecology Group"/>
        </authorList>
    </citation>
    <scope>NUCLEOTIDE SEQUENCE</scope>
</reference>
<dbReference type="GO" id="GO:0008296">
    <property type="term" value="F:3'-5'-DNA exonuclease activity"/>
    <property type="evidence" value="ECO:0007669"/>
    <property type="project" value="InterPro"/>
</dbReference>
<feature type="compositionally biased region" description="Acidic residues" evidence="19">
    <location>
        <begin position="672"/>
        <end position="681"/>
    </location>
</feature>
<gene>
    <name evidence="21" type="ORF">CUNI_LOCUS20154</name>
</gene>
<dbReference type="InterPro" id="IPR003701">
    <property type="entry name" value="Mre11"/>
</dbReference>
<evidence type="ECO:0000256" key="19">
    <source>
        <dbReference type="SAM" id="MobiDB-lite"/>
    </source>
</evidence>
<comment type="subcellular location">
    <subcellularLocation>
        <location evidence="3">Chromosome</location>
    </subcellularLocation>
    <subcellularLocation>
        <location evidence="2 16">Nucleus</location>
    </subcellularLocation>
</comment>
<dbReference type="InterPro" id="IPR029052">
    <property type="entry name" value="Metallo-depent_PP-like"/>
</dbReference>
<dbReference type="InterPro" id="IPR007281">
    <property type="entry name" value="Mre11_DNA-bd"/>
</dbReference>
<organism evidence="21 22">
    <name type="scientific">Candidula unifasciata</name>
    <dbReference type="NCBI Taxonomy" id="100452"/>
    <lineage>
        <taxon>Eukaryota</taxon>
        <taxon>Metazoa</taxon>
        <taxon>Spiralia</taxon>
        <taxon>Lophotrochozoa</taxon>
        <taxon>Mollusca</taxon>
        <taxon>Gastropoda</taxon>
        <taxon>Heterobranchia</taxon>
        <taxon>Euthyneura</taxon>
        <taxon>Panpulmonata</taxon>
        <taxon>Eupulmonata</taxon>
        <taxon>Stylommatophora</taxon>
        <taxon>Helicina</taxon>
        <taxon>Helicoidea</taxon>
        <taxon>Geomitridae</taxon>
        <taxon>Candidula</taxon>
    </lineage>
</organism>
<dbReference type="SMART" id="SM01347">
    <property type="entry name" value="Mre11_DNA_bind"/>
    <property type="match status" value="1"/>
</dbReference>
<feature type="compositionally biased region" description="Polar residues" evidence="19">
    <location>
        <begin position="647"/>
        <end position="657"/>
    </location>
</feature>
<feature type="domain" description="Mre11 DNA-binding" evidence="20">
    <location>
        <begin position="296"/>
        <end position="455"/>
    </location>
</feature>
<dbReference type="Proteomes" id="UP000678393">
    <property type="component" value="Unassembled WGS sequence"/>
</dbReference>
<comment type="cofactor">
    <cofactor evidence="1 16">
        <name>Mn(2+)</name>
        <dbReference type="ChEBI" id="CHEBI:29035"/>
    </cofactor>
</comment>
<evidence type="ECO:0000256" key="18">
    <source>
        <dbReference type="RuleBase" id="RU003447"/>
    </source>
</evidence>
<dbReference type="Gene3D" id="3.30.110.110">
    <property type="entry name" value="Mre11, capping domain"/>
    <property type="match status" value="1"/>
</dbReference>
<feature type="compositionally biased region" description="Basic and acidic residues" evidence="19">
    <location>
        <begin position="572"/>
        <end position="581"/>
    </location>
</feature>
<evidence type="ECO:0000256" key="2">
    <source>
        <dbReference type="ARBA" id="ARBA00004123"/>
    </source>
</evidence>
<comment type="function">
    <text evidence="16">Core component of the MRN complex, which plays a central role in double-strand break (DSB) repair, DNA recombination, maintenance of telomere integrity and meiosis. The MRN complex is involved in the repair of DNA double-strand breaks (DSBs) via homologous recombination (HR), an error-free mechanism which primarily occurs during S and G2 phases. The complex (1) mediates the end resection of damaged DNA, which generates proper single-stranded DNA, a key initial steps in HR, and is (2) required for the recruitment of other repair factors and efficient activation of ATM and ATR upon DNA damage. Within the MRN complex, MRE11 possesses both single-strand endonuclease activity and double-strand-specific 3'-5' exonuclease activity. MRE11 first endonucleolytically cleaves the 5' strand at DNA DSB ends to prevent non-homologous end joining (NHEJ) and licence HR. It then generates a single-stranded DNA gap via 3' to 5' exonucleolytic degradation, which is required for single-strand invasion and recombination.</text>
</comment>
<proteinExistence type="inferred from homology"/>
<dbReference type="PIRSF" id="PIRSF000882">
    <property type="entry name" value="DSB_repair_MRE11"/>
    <property type="match status" value="1"/>
</dbReference>
<evidence type="ECO:0000256" key="10">
    <source>
        <dbReference type="ARBA" id="ARBA00022801"/>
    </source>
</evidence>
<evidence type="ECO:0000256" key="15">
    <source>
        <dbReference type="ARBA" id="ARBA00023254"/>
    </source>
</evidence>
<dbReference type="Pfam" id="PF00149">
    <property type="entry name" value="Metallophos"/>
    <property type="match status" value="1"/>
</dbReference>
<evidence type="ECO:0000256" key="14">
    <source>
        <dbReference type="ARBA" id="ARBA00023242"/>
    </source>
</evidence>
<evidence type="ECO:0000256" key="13">
    <source>
        <dbReference type="ARBA" id="ARBA00023211"/>
    </source>
</evidence>
<name>A0A8S4A6F7_9EUPU</name>
<evidence type="ECO:0000256" key="11">
    <source>
        <dbReference type="ARBA" id="ARBA00022839"/>
    </source>
</evidence>
<dbReference type="AlphaFoldDB" id="A0A8S4A6F7"/>
<feature type="region of interest" description="Disordered" evidence="19">
    <location>
        <begin position="647"/>
        <end position="689"/>
    </location>
</feature>
<evidence type="ECO:0000256" key="7">
    <source>
        <dbReference type="ARBA" id="ARBA00022723"/>
    </source>
</evidence>
<keyword evidence="8 16" id="KW-0255">Endonuclease</keyword>
<comment type="similarity">
    <text evidence="4 16 18">Belongs to the MRE11/RAD32 family.</text>
</comment>
<dbReference type="InterPro" id="IPR004843">
    <property type="entry name" value="Calcineurin-like_PHP"/>
</dbReference>
<dbReference type="PANTHER" id="PTHR10139:SF1">
    <property type="entry name" value="DOUBLE-STRAND BREAK REPAIR PROTEIN MRE11"/>
    <property type="match status" value="1"/>
</dbReference>
<evidence type="ECO:0000256" key="4">
    <source>
        <dbReference type="ARBA" id="ARBA00009028"/>
    </source>
</evidence>
<evidence type="ECO:0000256" key="8">
    <source>
        <dbReference type="ARBA" id="ARBA00022759"/>
    </source>
</evidence>
<dbReference type="GO" id="GO:0035861">
    <property type="term" value="C:site of double-strand break"/>
    <property type="evidence" value="ECO:0007669"/>
    <property type="project" value="TreeGrafter"/>
</dbReference>
<evidence type="ECO:0000259" key="20">
    <source>
        <dbReference type="SMART" id="SM01347"/>
    </source>
</evidence>
<dbReference type="GO" id="GO:0030870">
    <property type="term" value="C:Mre11 complex"/>
    <property type="evidence" value="ECO:0007669"/>
    <property type="project" value="UniProtKB-UniRule"/>
</dbReference>
<dbReference type="PANTHER" id="PTHR10139">
    <property type="entry name" value="DOUBLE-STRAND BREAK REPAIR PROTEIN MRE11"/>
    <property type="match status" value="1"/>
</dbReference>
<dbReference type="GO" id="GO:0006303">
    <property type="term" value="P:double-strand break repair via nonhomologous end joining"/>
    <property type="evidence" value="ECO:0007669"/>
    <property type="project" value="TreeGrafter"/>
</dbReference>
<keyword evidence="11 16" id="KW-0269">Exonuclease</keyword>
<protein>
    <recommendedName>
        <fullName evidence="16">Double-strand break repair protein</fullName>
    </recommendedName>
</protein>
<evidence type="ECO:0000256" key="1">
    <source>
        <dbReference type="ARBA" id="ARBA00001936"/>
    </source>
</evidence>
<keyword evidence="15 16" id="KW-0469">Meiosis</keyword>
<evidence type="ECO:0000256" key="12">
    <source>
        <dbReference type="ARBA" id="ARBA00023204"/>
    </source>
</evidence>
<evidence type="ECO:0000256" key="9">
    <source>
        <dbReference type="ARBA" id="ARBA00022763"/>
    </source>
</evidence>
<feature type="compositionally biased region" description="Basic and acidic residues" evidence="19">
    <location>
        <begin position="512"/>
        <end position="524"/>
    </location>
</feature>
<dbReference type="GO" id="GO:0031573">
    <property type="term" value="P:mitotic intra-S DNA damage checkpoint signaling"/>
    <property type="evidence" value="ECO:0007669"/>
    <property type="project" value="TreeGrafter"/>
</dbReference>
<keyword evidence="6 16" id="KW-0540">Nuclease</keyword>
<keyword evidence="10 16" id="KW-0378">Hydrolase</keyword>
<dbReference type="NCBIfam" id="TIGR00583">
    <property type="entry name" value="mre11"/>
    <property type="match status" value="1"/>
</dbReference>
<comment type="caution">
    <text evidence="21">The sequence shown here is derived from an EMBL/GenBank/DDBJ whole genome shotgun (WGS) entry which is preliminary data.</text>
</comment>
<evidence type="ECO:0000313" key="21">
    <source>
        <dbReference type="EMBL" id="CAG5134596.1"/>
    </source>
</evidence>
<evidence type="ECO:0000256" key="16">
    <source>
        <dbReference type="PIRNR" id="PIRNR000882"/>
    </source>
</evidence>
<keyword evidence="5" id="KW-0158">Chromosome</keyword>
<feature type="region of interest" description="Disordered" evidence="19">
    <location>
        <begin position="497"/>
        <end position="610"/>
    </location>
</feature>
<dbReference type="GO" id="GO:0000724">
    <property type="term" value="P:double-strand break repair via homologous recombination"/>
    <property type="evidence" value="ECO:0007669"/>
    <property type="project" value="TreeGrafter"/>
</dbReference>
<accession>A0A8S4A6F7</accession>